<evidence type="ECO:0000313" key="2">
    <source>
        <dbReference type="EMBL" id="ORY96020.1"/>
    </source>
</evidence>
<organism evidence="2 3">
    <name type="scientific">Absidia repens</name>
    <dbReference type="NCBI Taxonomy" id="90262"/>
    <lineage>
        <taxon>Eukaryota</taxon>
        <taxon>Fungi</taxon>
        <taxon>Fungi incertae sedis</taxon>
        <taxon>Mucoromycota</taxon>
        <taxon>Mucoromycotina</taxon>
        <taxon>Mucoromycetes</taxon>
        <taxon>Mucorales</taxon>
        <taxon>Cunninghamellaceae</taxon>
        <taxon>Absidia</taxon>
    </lineage>
</organism>
<comment type="caution">
    <text evidence="2">The sequence shown here is derived from an EMBL/GenBank/DDBJ whole genome shotgun (WGS) entry which is preliminary data.</text>
</comment>
<proteinExistence type="predicted"/>
<keyword evidence="1" id="KW-0472">Membrane</keyword>
<sequence length="183" mass="21831">MIGHIYEYKSGKEQQHRHNHQLQLERFYYDYCNKANPRLLIQRLFHRGKKKWFYGAVAIIAHGIAARQKPTSWLFFYYFRVRWLTWVQVVLMELVLWSMGFSLAWHSWLSHRYVSRVKEITIKKMDEMDCVILEPKSNVWIMMMKKKEGSSLIPSGHDNNNIIGVAMIRSITSTNSQQEGHIQ</sequence>
<evidence type="ECO:0000256" key="1">
    <source>
        <dbReference type="SAM" id="Phobius"/>
    </source>
</evidence>
<keyword evidence="1" id="KW-1133">Transmembrane helix</keyword>
<dbReference type="AlphaFoldDB" id="A0A1X2HBG8"/>
<dbReference type="Proteomes" id="UP000193560">
    <property type="component" value="Unassembled WGS sequence"/>
</dbReference>
<accession>A0A1X2HBG8</accession>
<protein>
    <submittedName>
        <fullName evidence="2">Uncharacterized protein</fullName>
    </submittedName>
</protein>
<feature type="non-terminal residue" evidence="2">
    <location>
        <position position="183"/>
    </location>
</feature>
<feature type="transmembrane region" description="Helical" evidence="1">
    <location>
        <begin position="52"/>
        <end position="68"/>
    </location>
</feature>
<keyword evidence="1" id="KW-0812">Transmembrane</keyword>
<name>A0A1X2HBG8_9FUNG</name>
<reference evidence="2 3" key="1">
    <citation type="submission" date="2016-07" db="EMBL/GenBank/DDBJ databases">
        <title>Pervasive Adenine N6-methylation of Active Genes in Fungi.</title>
        <authorList>
            <consortium name="DOE Joint Genome Institute"/>
            <person name="Mondo S.J."/>
            <person name="Dannebaum R.O."/>
            <person name="Kuo R.C."/>
            <person name="Labutti K."/>
            <person name="Haridas S."/>
            <person name="Kuo A."/>
            <person name="Salamov A."/>
            <person name="Ahrendt S.R."/>
            <person name="Lipzen A."/>
            <person name="Sullivan W."/>
            <person name="Andreopoulos W.B."/>
            <person name="Clum A."/>
            <person name="Lindquist E."/>
            <person name="Daum C."/>
            <person name="Ramamoorthy G.K."/>
            <person name="Gryganskyi A."/>
            <person name="Culley D."/>
            <person name="Magnuson J.K."/>
            <person name="James T.Y."/>
            <person name="O'Malley M.A."/>
            <person name="Stajich J.E."/>
            <person name="Spatafora J.W."/>
            <person name="Visel A."/>
            <person name="Grigoriev I.V."/>
        </authorList>
    </citation>
    <scope>NUCLEOTIDE SEQUENCE [LARGE SCALE GENOMIC DNA]</scope>
    <source>
        <strain evidence="2 3">NRRL 1336</strain>
    </source>
</reference>
<feature type="transmembrane region" description="Helical" evidence="1">
    <location>
        <begin position="83"/>
        <end position="108"/>
    </location>
</feature>
<evidence type="ECO:0000313" key="3">
    <source>
        <dbReference type="Proteomes" id="UP000193560"/>
    </source>
</evidence>
<keyword evidence="3" id="KW-1185">Reference proteome</keyword>
<gene>
    <name evidence="2" type="ORF">BCR42DRAFT_226791</name>
</gene>
<dbReference type="EMBL" id="MCGE01000076">
    <property type="protein sequence ID" value="ORY96020.1"/>
    <property type="molecule type" value="Genomic_DNA"/>
</dbReference>